<evidence type="ECO:0000256" key="2">
    <source>
        <dbReference type="SAM" id="Phobius"/>
    </source>
</evidence>
<accession>A0ABD3T5X9</accession>
<reference evidence="3 4" key="1">
    <citation type="submission" date="2024-11" db="EMBL/GenBank/DDBJ databases">
        <title>Chromosome-level genome assembly of the freshwater bivalve Anodonta woodiana.</title>
        <authorList>
            <person name="Chen X."/>
        </authorList>
    </citation>
    <scope>NUCLEOTIDE SEQUENCE [LARGE SCALE GENOMIC DNA]</scope>
    <source>
        <strain evidence="3">MN2024</strain>
        <tissue evidence="3">Gills</tissue>
    </source>
</reference>
<keyword evidence="2" id="KW-1133">Transmembrane helix</keyword>
<proteinExistence type="predicted"/>
<dbReference type="EMBL" id="JBJQND010000019">
    <property type="protein sequence ID" value="KAL3832334.1"/>
    <property type="molecule type" value="Genomic_DNA"/>
</dbReference>
<comment type="caution">
    <text evidence="3">The sequence shown here is derived from an EMBL/GenBank/DDBJ whole genome shotgun (WGS) entry which is preliminary data.</text>
</comment>
<evidence type="ECO:0000313" key="3">
    <source>
        <dbReference type="EMBL" id="KAL3832334.1"/>
    </source>
</evidence>
<name>A0ABD3T5X9_SINWO</name>
<feature type="compositionally biased region" description="Polar residues" evidence="1">
    <location>
        <begin position="203"/>
        <end position="215"/>
    </location>
</feature>
<keyword evidence="4" id="KW-1185">Reference proteome</keyword>
<gene>
    <name evidence="3" type="ORF">ACJMK2_023986</name>
</gene>
<feature type="region of interest" description="Disordered" evidence="1">
    <location>
        <begin position="149"/>
        <end position="215"/>
    </location>
</feature>
<feature type="transmembrane region" description="Helical" evidence="2">
    <location>
        <begin position="12"/>
        <end position="31"/>
    </location>
</feature>
<feature type="transmembrane region" description="Helical" evidence="2">
    <location>
        <begin position="118"/>
        <end position="139"/>
    </location>
</feature>
<evidence type="ECO:0000313" key="4">
    <source>
        <dbReference type="Proteomes" id="UP001634394"/>
    </source>
</evidence>
<organism evidence="3 4">
    <name type="scientific">Sinanodonta woodiana</name>
    <name type="common">Chinese pond mussel</name>
    <name type="synonym">Anodonta woodiana</name>
    <dbReference type="NCBI Taxonomy" id="1069815"/>
    <lineage>
        <taxon>Eukaryota</taxon>
        <taxon>Metazoa</taxon>
        <taxon>Spiralia</taxon>
        <taxon>Lophotrochozoa</taxon>
        <taxon>Mollusca</taxon>
        <taxon>Bivalvia</taxon>
        <taxon>Autobranchia</taxon>
        <taxon>Heteroconchia</taxon>
        <taxon>Palaeoheterodonta</taxon>
        <taxon>Unionida</taxon>
        <taxon>Unionoidea</taxon>
        <taxon>Unionidae</taxon>
        <taxon>Unioninae</taxon>
        <taxon>Sinanodonta</taxon>
    </lineage>
</organism>
<keyword evidence="2" id="KW-0812">Transmembrane</keyword>
<evidence type="ECO:0000256" key="1">
    <source>
        <dbReference type="SAM" id="MobiDB-lite"/>
    </source>
</evidence>
<keyword evidence="2" id="KW-0472">Membrane</keyword>
<sequence length="215" mass="24191">MAHVFSCVPAMVLFPLVITTISEGTLVLHHWNQNESLRLFRSARSKNSLDFSVVSCYGSQCVLNEQYCDATLRKCAMCHYENGECTANSDCFNFCSEKKAQEICTGQEGHTENTAIPWWTYLLLVLFIASIVANVYCIIKTYKMWKKRRGHSEPGATDPDDNHDLEPNPNVDIENVPMIHNEIEDSAKPSSESFEPIIAQPESVYSQSPSGPQHI</sequence>
<protein>
    <submittedName>
        <fullName evidence="3">Uncharacterized protein</fullName>
    </submittedName>
</protein>
<dbReference type="Proteomes" id="UP001634394">
    <property type="component" value="Unassembled WGS sequence"/>
</dbReference>
<dbReference type="AlphaFoldDB" id="A0ABD3T5X9"/>